<gene>
    <name evidence="1" type="ORF">GMARGA_LOCUS37389</name>
</gene>
<reference evidence="1 2" key="1">
    <citation type="submission" date="2021-06" db="EMBL/GenBank/DDBJ databases">
        <authorList>
            <person name="Kallberg Y."/>
            <person name="Tangrot J."/>
            <person name="Rosling A."/>
        </authorList>
    </citation>
    <scope>NUCLEOTIDE SEQUENCE [LARGE SCALE GENOMIC DNA]</scope>
    <source>
        <strain evidence="1 2">120-4 pot B 10/14</strain>
    </source>
</reference>
<dbReference type="EMBL" id="CAJVQB010077729">
    <property type="protein sequence ID" value="CAG8844966.1"/>
    <property type="molecule type" value="Genomic_DNA"/>
</dbReference>
<keyword evidence="2" id="KW-1185">Reference proteome</keyword>
<dbReference type="Proteomes" id="UP000789901">
    <property type="component" value="Unassembled WGS sequence"/>
</dbReference>
<comment type="caution">
    <text evidence="1">The sequence shown here is derived from an EMBL/GenBank/DDBJ whole genome shotgun (WGS) entry which is preliminary data.</text>
</comment>
<accession>A0ABN7X0B2</accession>
<organism evidence="1 2">
    <name type="scientific">Gigaspora margarita</name>
    <dbReference type="NCBI Taxonomy" id="4874"/>
    <lineage>
        <taxon>Eukaryota</taxon>
        <taxon>Fungi</taxon>
        <taxon>Fungi incertae sedis</taxon>
        <taxon>Mucoromycota</taxon>
        <taxon>Glomeromycotina</taxon>
        <taxon>Glomeromycetes</taxon>
        <taxon>Diversisporales</taxon>
        <taxon>Gigasporaceae</taxon>
        <taxon>Gigaspora</taxon>
    </lineage>
</organism>
<feature type="non-terminal residue" evidence="1">
    <location>
        <position position="1"/>
    </location>
</feature>
<name>A0ABN7X0B2_GIGMA</name>
<sequence length="89" mass="10517">NMLKAIFGKEYFSEIHSSLNNIDHLRYLINKYQSKKKYPYKQDILSLVYNIRQGNNEFVDYLQEIVGDLDQGQAKHFGLCLEEIDNTKN</sequence>
<protein>
    <submittedName>
        <fullName evidence="1">2005_t:CDS:1</fullName>
    </submittedName>
</protein>
<evidence type="ECO:0000313" key="2">
    <source>
        <dbReference type="Proteomes" id="UP000789901"/>
    </source>
</evidence>
<proteinExistence type="predicted"/>
<evidence type="ECO:0000313" key="1">
    <source>
        <dbReference type="EMBL" id="CAG8844966.1"/>
    </source>
</evidence>